<evidence type="ECO:0000313" key="2">
    <source>
        <dbReference type="Proteomes" id="UP000694888"/>
    </source>
</evidence>
<dbReference type="InterPro" id="IPR000477">
    <property type="entry name" value="RT_dom"/>
</dbReference>
<proteinExistence type="predicted"/>
<evidence type="ECO:0000259" key="1">
    <source>
        <dbReference type="PROSITE" id="PS50878"/>
    </source>
</evidence>
<protein>
    <submittedName>
        <fullName evidence="3">Uncharacterized protein LOC106011589</fullName>
    </submittedName>
</protein>
<keyword evidence="2" id="KW-1185">Reference proteome</keyword>
<dbReference type="Proteomes" id="UP000694888">
    <property type="component" value="Unplaced"/>
</dbReference>
<organism evidence="2 3">
    <name type="scientific">Aplysia californica</name>
    <name type="common">California sea hare</name>
    <dbReference type="NCBI Taxonomy" id="6500"/>
    <lineage>
        <taxon>Eukaryota</taxon>
        <taxon>Metazoa</taxon>
        <taxon>Spiralia</taxon>
        <taxon>Lophotrochozoa</taxon>
        <taxon>Mollusca</taxon>
        <taxon>Gastropoda</taxon>
        <taxon>Heterobranchia</taxon>
        <taxon>Euthyneura</taxon>
        <taxon>Tectipleura</taxon>
        <taxon>Aplysiida</taxon>
        <taxon>Aplysioidea</taxon>
        <taxon>Aplysiidae</taxon>
        <taxon>Aplysia</taxon>
    </lineage>
</organism>
<gene>
    <name evidence="3" type="primary">LOC106011589</name>
</gene>
<dbReference type="GeneID" id="106011589"/>
<dbReference type="SUPFAM" id="SSF56672">
    <property type="entry name" value="DNA/RNA polymerases"/>
    <property type="match status" value="1"/>
</dbReference>
<dbReference type="PROSITE" id="PS50878">
    <property type="entry name" value="RT_POL"/>
    <property type="match status" value="1"/>
</dbReference>
<reference evidence="3" key="1">
    <citation type="submission" date="2025-08" db="UniProtKB">
        <authorList>
            <consortium name="RefSeq"/>
        </authorList>
    </citation>
    <scope>IDENTIFICATION</scope>
</reference>
<evidence type="ECO:0000313" key="3">
    <source>
        <dbReference type="RefSeq" id="XP_012937187.1"/>
    </source>
</evidence>
<dbReference type="InterPro" id="IPR043502">
    <property type="entry name" value="DNA/RNA_pol_sf"/>
</dbReference>
<accession>A0ABM0ZYJ4</accession>
<feature type="domain" description="Reverse transcriptase" evidence="1">
    <location>
        <begin position="103"/>
        <end position="287"/>
    </location>
</feature>
<dbReference type="PANTHER" id="PTHR19446">
    <property type="entry name" value="REVERSE TRANSCRIPTASES"/>
    <property type="match status" value="1"/>
</dbReference>
<sequence>MPDIKSIDGMTILRDDASKGEAFLKRYITQTDQGDAETRKEVCQSLKGIRQEEGYDNIITIDVVKSVLKTNNNTTPGPDGIQYNHFNELSDEELEKIVDDYNSSIRTSTVPEEWLHSYLKPLPKPGRNKKELNGYRIITMQNVYGKVLEKCMARILMNELENNGNLPEELGSYRPRKETWKNAGTFVYNGAMLERKVALRCGQWISSPQVIRPGLPQGSPLLPKLFNVYTARVATLNSVGPGRILTFADDILAYRQGRDRKKMTRELQQEVKKIMEWCAESTAVINP</sequence>
<name>A0ABM0ZYJ4_APLCA</name>
<dbReference type="RefSeq" id="XP_012937187.1">
    <property type="nucleotide sequence ID" value="XM_013081733.1"/>
</dbReference>